<feature type="transmembrane region" description="Helical" evidence="1">
    <location>
        <begin position="44"/>
        <end position="61"/>
    </location>
</feature>
<dbReference type="RefSeq" id="WP_093339265.1">
    <property type="nucleotide sequence ID" value="NZ_FOUY01000005.1"/>
</dbReference>
<sequence length="69" mass="7275">MKAAQNAVGFAGVVLGLIPLVQYLITGGVGLWNLVLGEGTPMRWVFPLGVVVVAGVTLVLLDRRERATT</sequence>
<keyword evidence="3" id="KW-1185">Reference proteome</keyword>
<name>A0A1I4V7N9_PSUAM</name>
<protein>
    <submittedName>
        <fullName evidence="2">Uncharacterized protein</fullName>
    </submittedName>
</protein>
<evidence type="ECO:0000313" key="3">
    <source>
        <dbReference type="Proteomes" id="UP000199614"/>
    </source>
</evidence>
<dbReference type="OrthoDB" id="3579087at2"/>
<reference evidence="2 3" key="1">
    <citation type="submission" date="2016-10" db="EMBL/GenBank/DDBJ databases">
        <authorList>
            <person name="de Groot N.N."/>
        </authorList>
    </citation>
    <scope>NUCLEOTIDE SEQUENCE [LARGE SCALE GENOMIC DNA]</scope>
    <source>
        <strain evidence="2 3">CGMCC 4.1877</strain>
    </source>
</reference>
<accession>A0A1I4V7N9</accession>
<dbReference type="Proteomes" id="UP000199614">
    <property type="component" value="Unassembled WGS sequence"/>
</dbReference>
<feature type="transmembrane region" description="Helical" evidence="1">
    <location>
        <begin position="7"/>
        <end position="32"/>
    </location>
</feature>
<keyword evidence="1" id="KW-1133">Transmembrane helix</keyword>
<keyword evidence="1" id="KW-0472">Membrane</keyword>
<gene>
    <name evidence="2" type="ORF">SAMN05216207_1005222</name>
</gene>
<evidence type="ECO:0000256" key="1">
    <source>
        <dbReference type="SAM" id="Phobius"/>
    </source>
</evidence>
<dbReference type="EMBL" id="FOUY01000005">
    <property type="protein sequence ID" value="SFM97183.1"/>
    <property type="molecule type" value="Genomic_DNA"/>
</dbReference>
<dbReference type="STRING" id="260086.SAMN05216207_1005222"/>
<dbReference type="AlphaFoldDB" id="A0A1I4V7N9"/>
<evidence type="ECO:0000313" key="2">
    <source>
        <dbReference type="EMBL" id="SFM97183.1"/>
    </source>
</evidence>
<organism evidence="2 3">
    <name type="scientific">Pseudonocardia ammonioxydans</name>
    <dbReference type="NCBI Taxonomy" id="260086"/>
    <lineage>
        <taxon>Bacteria</taxon>
        <taxon>Bacillati</taxon>
        <taxon>Actinomycetota</taxon>
        <taxon>Actinomycetes</taxon>
        <taxon>Pseudonocardiales</taxon>
        <taxon>Pseudonocardiaceae</taxon>
        <taxon>Pseudonocardia</taxon>
    </lineage>
</organism>
<keyword evidence="1" id="KW-0812">Transmembrane</keyword>
<proteinExistence type="predicted"/>